<name>A0A1B9J3K6_9TREE</name>
<evidence type="ECO:0000256" key="1">
    <source>
        <dbReference type="SAM" id="MobiDB-lite"/>
    </source>
</evidence>
<evidence type="ECO:0000313" key="3">
    <source>
        <dbReference type="Proteomes" id="UP000092583"/>
    </source>
</evidence>
<gene>
    <name evidence="2" type="ORF">L486_02034</name>
</gene>
<feature type="compositionally biased region" description="Acidic residues" evidence="1">
    <location>
        <begin position="101"/>
        <end position="122"/>
    </location>
</feature>
<keyword evidence="3" id="KW-1185">Reference proteome</keyword>
<feature type="compositionally biased region" description="Basic and acidic residues" evidence="1">
    <location>
        <begin position="69"/>
        <end position="90"/>
    </location>
</feature>
<dbReference type="EMBL" id="KI669459">
    <property type="protein sequence ID" value="OCF62366.1"/>
    <property type="molecule type" value="Genomic_DNA"/>
</dbReference>
<proteinExistence type="predicted"/>
<reference evidence="3" key="2">
    <citation type="submission" date="2013-12" db="EMBL/GenBank/DDBJ databases">
        <title>Evolution of pathogenesis and genome organization in the Tremellales.</title>
        <authorList>
            <person name="Cuomo C."/>
            <person name="Litvintseva A."/>
            <person name="Heitman J."/>
            <person name="Chen Y."/>
            <person name="Sun S."/>
            <person name="Springer D."/>
            <person name="Dromer F."/>
            <person name="Young S."/>
            <person name="Zeng Q."/>
            <person name="Chapman S."/>
            <person name="Gujja S."/>
            <person name="Saif S."/>
            <person name="Birren B."/>
        </authorList>
    </citation>
    <scope>NUCLEOTIDE SEQUENCE [LARGE SCALE GENOMIC DNA]</scope>
    <source>
        <strain evidence="3">CBS 10435</strain>
    </source>
</reference>
<reference evidence="2 3" key="1">
    <citation type="submission" date="2013-07" db="EMBL/GenBank/DDBJ databases">
        <title>The Genome Sequence of Kwoniella mangroviensis CBS10435.</title>
        <authorList>
            <consortium name="The Broad Institute Genome Sequencing Platform"/>
            <person name="Cuomo C."/>
            <person name="Litvintseva A."/>
            <person name="Chen Y."/>
            <person name="Heitman J."/>
            <person name="Sun S."/>
            <person name="Springer D."/>
            <person name="Dromer F."/>
            <person name="Young S.K."/>
            <person name="Zeng Q."/>
            <person name="Gargeya S."/>
            <person name="Fitzgerald M."/>
            <person name="Abouelleil A."/>
            <person name="Alvarado L."/>
            <person name="Berlin A.M."/>
            <person name="Chapman S.B."/>
            <person name="Dewar J."/>
            <person name="Goldberg J."/>
            <person name="Griggs A."/>
            <person name="Gujja S."/>
            <person name="Hansen M."/>
            <person name="Howarth C."/>
            <person name="Imamovic A."/>
            <person name="Larimer J."/>
            <person name="McCowan C."/>
            <person name="Murphy C."/>
            <person name="Pearson M."/>
            <person name="Priest M."/>
            <person name="Roberts A."/>
            <person name="Saif S."/>
            <person name="Shea T."/>
            <person name="Sykes S."/>
            <person name="Wortman J."/>
            <person name="Nusbaum C."/>
            <person name="Birren B."/>
        </authorList>
    </citation>
    <scope>NUCLEOTIDE SEQUENCE [LARGE SCALE GENOMIC DNA]</scope>
    <source>
        <strain evidence="2 3">CBS 10435</strain>
    </source>
</reference>
<accession>A0A1B9J3K6</accession>
<dbReference type="Proteomes" id="UP000092583">
    <property type="component" value="Unassembled WGS sequence"/>
</dbReference>
<organism evidence="2 3">
    <name type="scientific">Kwoniella mangroviensis CBS 10435</name>
    <dbReference type="NCBI Taxonomy" id="1331196"/>
    <lineage>
        <taxon>Eukaryota</taxon>
        <taxon>Fungi</taxon>
        <taxon>Dikarya</taxon>
        <taxon>Basidiomycota</taxon>
        <taxon>Agaricomycotina</taxon>
        <taxon>Tremellomycetes</taxon>
        <taxon>Tremellales</taxon>
        <taxon>Cryptococcaceae</taxon>
        <taxon>Kwoniella</taxon>
    </lineage>
</organism>
<feature type="compositionally biased region" description="Low complexity" evidence="1">
    <location>
        <begin position="123"/>
        <end position="141"/>
    </location>
</feature>
<protein>
    <submittedName>
        <fullName evidence="2">Uncharacterized protein</fullName>
    </submittedName>
</protein>
<dbReference type="AlphaFoldDB" id="A0A1B9J3K6"/>
<sequence>MVQYTRATAPSKVGGRPNVTTIIPTKSSTHNFYDLFNSLQMSPPSFTTNNIQTDFKAEVEEDYSTGSDHSLERGHEVDKMEGVYQDDRKKVVGRGIVGETSYDDGDNKDDIEMVEAEEEEVESSGGSEFCLGDEGSSGSEGMSEEEEVEGTGKFGGKKGGPKAEPVSGDNIQKLQER</sequence>
<feature type="region of interest" description="Disordered" evidence="1">
    <location>
        <begin position="64"/>
        <end position="177"/>
    </location>
</feature>
<evidence type="ECO:0000313" key="2">
    <source>
        <dbReference type="EMBL" id="OCF62366.1"/>
    </source>
</evidence>